<feature type="compositionally biased region" description="Basic and acidic residues" evidence="1">
    <location>
        <begin position="272"/>
        <end position="284"/>
    </location>
</feature>
<evidence type="ECO:0000256" key="1">
    <source>
        <dbReference type="SAM" id="MobiDB-lite"/>
    </source>
</evidence>
<name>A0A7S4GIR3_9EUGL</name>
<feature type="region of interest" description="Disordered" evidence="1">
    <location>
        <begin position="116"/>
        <end position="177"/>
    </location>
</feature>
<feature type="compositionally biased region" description="Low complexity" evidence="1">
    <location>
        <begin position="213"/>
        <end position="252"/>
    </location>
</feature>
<accession>A0A7S4GIR3</accession>
<feature type="region of interest" description="Disordered" evidence="1">
    <location>
        <begin position="390"/>
        <end position="416"/>
    </location>
</feature>
<dbReference type="EMBL" id="HBJA01144133">
    <property type="protein sequence ID" value="CAE0838270.1"/>
    <property type="molecule type" value="Transcribed_RNA"/>
</dbReference>
<feature type="region of interest" description="Disordered" evidence="1">
    <location>
        <begin position="545"/>
        <end position="564"/>
    </location>
</feature>
<dbReference type="AlphaFoldDB" id="A0A7S4GIR3"/>
<sequence length="608" mass="65846">MVLGQIDHNVLKSSLEPAPSVSRAGRLAFTVMHTGALLRSTSAAFTSPKKKVEDPAVEIVDPSQLDSFGTQTPGLDAGRNKELCSSPRAHPVAQAKTEKVDKGQSLLKLMQDAVYAPPSPSAQTSPAQAPPPPEVPVPAERDTNSPVVQLGSPCFRSSPWRNTVKSESPPVGHYRPKFGVVERSPAKCSIRGRLGGWSPSPAVSPQRTPSPVPASVVRSPTFAREATVAASAAEDVSPRAPSGEAASSSPSKPGKKGKVTGSAPFLSGTKSTVERPAEPLRSPDKFYWPYNEISTSRRPGKGAFVAIHKQWGRNFVWNSTAGPDVFYNVQSKDAKEHVALEFKRQVSRTKAGRLVACNQYRAGNASNIGLRQPQDSANYNSDEEATTKFRKAAGARSFERTTGRPPLFEPPTSASAESQKLYNIAQSERINIRHAATPDFARQTGRPKFLQQPPLDLDYAPQYESVQAKSPNATIKSVRGSWQNVNAVTADLDYEPHYGVTSPRTDHTVAFDKGSGRRSPMATKVDQFYDTDSPWTSVRVKGNPMMGSQMSRQAVQPRKSSNPDNFYDYDVDVTQPCYPRDVLQFTKSAPRGTQGLAGRLGATVTGDY</sequence>
<evidence type="ECO:0000313" key="2">
    <source>
        <dbReference type="EMBL" id="CAE0838270.1"/>
    </source>
</evidence>
<feature type="region of interest" description="Disordered" evidence="1">
    <location>
        <begin position="190"/>
        <end position="284"/>
    </location>
</feature>
<proteinExistence type="predicted"/>
<reference evidence="2" key="1">
    <citation type="submission" date="2021-01" db="EMBL/GenBank/DDBJ databases">
        <authorList>
            <person name="Corre E."/>
            <person name="Pelletier E."/>
            <person name="Niang G."/>
            <person name="Scheremetjew M."/>
            <person name="Finn R."/>
            <person name="Kale V."/>
            <person name="Holt S."/>
            <person name="Cochrane G."/>
            <person name="Meng A."/>
            <person name="Brown T."/>
            <person name="Cohen L."/>
        </authorList>
    </citation>
    <scope>NUCLEOTIDE SEQUENCE</scope>
    <source>
        <strain evidence="2">CCMP1594</strain>
    </source>
</reference>
<organism evidence="2">
    <name type="scientific">Eutreptiella gymnastica</name>
    <dbReference type="NCBI Taxonomy" id="73025"/>
    <lineage>
        <taxon>Eukaryota</taxon>
        <taxon>Discoba</taxon>
        <taxon>Euglenozoa</taxon>
        <taxon>Euglenida</taxon>
        <taxon>Spirocuta</taxon>
        <taxon>Euglenophyceae</taxon>
        <taxon>Eutreptiales</taxon>
        <taxon>Eutreptiaceae</taxon>
        <taxon>Eutreptiella</taxon>
    </lineage>
</organism>
<gene>
    <name evidence="2" type="ORF">EGYM00163_LOCUS49642</name>
</gene>
<feature type="compositionally biased region" description="Polar residues" evidence="1">
    <location>
        <begin position="546"/>
        <end position="564"/>
    </location>
</feature>
<protein>
    <submittedName>
        <fullName evidence="2">Uncharacterized protein</fullName>
    </submittedName>
</protein>